<evidence type="ECO:0000256" key="1">
    <source>
        <dbReference type="ARBA" id="ARBA00022679"/>
    </source>
</evidence>
<dbReference type="SUPFAM" id="SSF55729">
    <property type="entry name" value="Acyl-CoA N-acyltransferases (Nat)"/>
    <property type="match status" value="1"/>
</dbReference>
<sequence length="168" mass="18809">MSLAIRPAAEADLPAINAIYNHYVVTSTTTYDLAPLPLEDRQRWFAGRDKIHPVIVVTTQTSGIEKIVGWGSLNVFRSKPGYRFTVENSVYVHPDHQRQGIGSAIIQHQIQQAKELDLHAIVAGIGAEQTASIALHGKHGFVEVARFPEIGRKFDQWLDVVFMQRLIK</sequence>
<dbReference type="Proteomes" id="UP000326837">
    <property type="component" value="Chromosome"/>
</dbReference>
<accession>A0A5K7XL09</accession>
<dbReference type="PANTHER" id="PTHR43072">
    <property type="entry name" value="N-ACETYLTRANSFERASE"/>
    <property type="match status" value="1"/>
</dbReference>
<name>A0A5K7XL09_9BACT</name>
<keyword evidence="2 4" id="KW-0012">Acyltransferase</keyword>
<keyword evidence="1 4" id="KW-0808">Transferase</keyword>
<dbReference type="InterPro" id="IPR000182">
    <property type="entry name" value="GNAT_dom"/>
</dbReference>
<dbReference type="PROSITE" id="PS51186">
    <property type="entry name" value="GNAT"/>
    <property type="match status" value="1"/>
</dbReference>
<dbReference type="PANTHER" id="PTHR43072:SF23">
    <property type="entry name" value="UPF0039 PROTEIN C11D3.02C"/>
    <property type="match status" value="1"/>
</dbReference>
<dbReference type="RefSeq" id="WP_152101178.1">
    <property type="nucleotide sequence ID" value="NZ_AP021861.1"/>
</dbReference>
<organism evidence="4 5">
    <name type="scientific">Lacipirellula parvula</name>
    <dbReference type="NCBI Taxonomy" id="2650471"/>
    <lineage>
        <taxon>Bacteria</taxon>
        <taxon>Pseudomonadati</taxon>
        <taxon>Planctomycetota</taxon>
        <taxon>Planctomycetia</taxon>
        <taxon>Pirellulales</taxon>
        <taxon>Lacipirellulaceae</taxon>
        <taxon>Lacipirellula</taxon>
    </lineage>
</organism>
<dbReference type="Gene3D" id="3.40.630.30">
    <property type="match status" value="1"/>
</dbReference>
<dbReference type="AlphaFoldDB" id="A0A5K7XL09"/>
<dbReference type="EMBL" id="AP021861">
    <property type="protein sequence ID" value="BBO35901.1"/>
    <property type="molecule type" value="Genomic_DNA"/>
</dbReference>
<evidence type="ECO:0000313" key="5">
    <source>
        <dbReference type="Proteomes" id="UP000326837"/>
    </source>
</evidence>
<dbReference type="GO" id="GO:0016747">
    <property type="term" value="F:acyltransferase activity, transferring groups other than amino-acyl groups"/>
    <property type="evidence" value="ECO:0007669"/>
    <property type="project" value="InterPro"/>
</dbReference>
<reference evidence="5" key="1">
    <citation type="submission" date="2019-10" db="EMBL/GenBank/DDBJ databases">
        <title>Lacipirellula parvula gen. nov., sp. nov., representing a lineage of planctomycetes widespread in freshwater anoxic habitats, and description of the family Lacipirellulaceae.</title>
        <authorList>
            <person name="Dedysh S.N."/>
            <person name="Kulichevskaya I.S."/>
            <person name="Beletsky A.V."/>
            <person name="Rakitin A.L."/>
            <person name="Mardanov A.V."/>
            <person name="Ivanova A.A."/>
            <person name="Saltykova V.X."/>
            <person name="Rijpstra W.I.C."/>
            <person name="Sinninghe Damste J.S."/>
            <person name="Ravin N.V."/>
        </authorList>
    </citation>
    <scope>NUCLEOTIDE SEQUENCE [LARGE SCALE GENOMIC DNA]</scope>
    <source>
        <strain evidence="5">PX69</strain>
    </source>
</reference>
<evidence type="ECO:0000259" key="3">
    <source>
        <dbReference type="PROSITE" id="PS51186"/>
    </source>
</evidence>
<dbReference type="Pfam" id="PF00583">
    <property type="entry name" value="Acetyltransf_1"/>
    <property type="match status" value="1"/>
</dbReference>
<evidence type="ECO:0000313" key="4">
    <source>
        <dbReference type="EMBL" id="BBO35901.1"/>
    </source>
</evidence>
<dbReference type="InterPro" id="IPR016181">
    <property type="entry name" value="Acyl_CoA_acyltransferase"/>
</dbReference>
<proteinExistence type="predicted"/>
<dbReference type="KEGG" id="lpav:PLANPX_5513"/>
<keyword evidence="5" id="KW-1185">Reference proteome</keyword>
<gene>
    <name evidence="4" type="ORF">PLANPX_5513</name>
</gene>
<protein>
    <submittedName>
        <fullName evidence="4">L-amino acid N-acyltransferase MnaT</fullName>
    </submittedName>
</protein>
<dbReference type="CDD" id="cd04301">
    <property type="entry name" value="NAT_SF"/>
    <property type="match status" value="1"/>
</dbReference>
<evidence type="ECO:0000256" key="2">
    <source>
        <dbReference type="ARBA" id="ARBA00023315"/>
    </source>
</evidence>
<feature type="domain" description="N-acetyltransferase" evidence="3">
    <location>
        <begin position="3"/>
        <end position="168"/>
    </location>
</feature>